<keyword evidence="3" id="KW-1185">Reference proteome</keyword>
<proteinExistence type="predicted"/>
<evidence type="ECO:0000256" key="1">
    <source>
        <dbReference type="SAM" id="Phobius"/>
    </source>
</evidence>
<sequence>MALDSLSLMHQAAAPAVHVGIIYWVWPNVAFWGIWLLILCAGIYARIPEFMEMDAETRRQYHSVEDQEDQR</sequence>
<keyword evidence="1" id="KW-0812">Transmembrane</keyword>
<dbReference type="KEGG" id="afy:BW247_06160"/>
<dbReference type="Proteomes" id="UP000243807">
    <property type="component" value="Chromosome"/>
</dbReference>
<dbReference type="EMBL" id="CP019434">
    <property type="protein sequence ID" value="APZ42730.1"/>
    <property type="molecule type" value="Genomic_DNA"/>
</dbReference>
<organism evidence="2 3">
    <name type="scientific">Acidihalobacter ferrooxydans</name>
    <dbReference type="NCBI Taxonomy" id="1765967"/>
    <lineage>
        <taxon>Bacteria</taxon>
        <taxon>Pseudomonadati</taxon>
        <taxon>Pseudomonadota</taxon>
        <taxon>Gammaproteobacteria</taxon>
        <taxon>Chromatiales</taxon>
        <taxon>Ectothiorhodospiraceae</taxon>
        <taxon>Acidihalobacter</taxon>
    </lineage>
</organism>
<feature type="transmembrane region" description="Helical" evidence="1">
    <location>
        <begin position="20"/>
        <end position="45"/>
    </location>
</feature>
<keyword evidence="1" id="KW-0472">Membrane</keyword>
<dbReference type="AlphaFoldDB" id="A0A1P8UFY5"/>
<evidence type="ECO:0000313" key="3">
    <source>
        <dbReference type="Proteomes" id="UP000243807"/>
    </source>
</evidence>
<accession>A0A1P8UFY5</accession>
<name>A0A1P8UFY5_9GAMM</name>
<evidence type="ECO:0000313" key="2">
    <source>
        <dbReference type="EMBL" id="APZ42730.1"/>
    </source>
</evidence>
<protein>
    <submittedName>
        <fullName evidence="2">Uncharacterized protein</fullName>
    </submittedName>
</protein>
<reference evidence="2 3" key="1">
    <citation type="submission" date="2017-01" db="EMBL/GenBank/DDBJ databases">
        <title>Draft sequence of Acidihalobacter ferrooxidans strain DSM 14175 (strain V8).</title>
        <authorList>
            <person name="Khaleque H.N."/>
            <person name="Ramsay J.P."/>
            <person name="Murphy R.J.T."/>
            <person name="Kaksonen A.H."/>
            <person name="Boxall N.J."/>
            <person name="Watkin E.L.J."/>
        </authorList>
    </citation>
    <scope>NUCLEOTIDE SEQUENCE [LARGE SCALE GENOMIC DNA]</scope>
    <source>
        <strain evidence="2 3">V8</strain>
    </source>
</reference>
<gene>
    <name evidence="2" type="ORF">BW247_06160</name>
</gene>
<dbReference type="STRING" id="1765967.BW247_06160"/>
<keyword evidence="1" id="KW-1133">Transmembrane helix</keyword>